<protein>
    <submittedName>
        <fullName evidence="1">Uncharacterized protein</fullName>
    </submittedName>
</protein>
<organism evidence="2">
    <name type="scientific">Harpegnathos saltator</name>
    <name type="common">Jerdon's jumping ant</name>
    <dbReference type="NCBI Taxonomy" id="610380"/>
    <lineage>
        <taxon>Eukaryota</taxon>
        <taxon>Metazoa</taxon>
        <taxon>Ecdysozoa</taxon>
        <taxon>Arthropoda</taxon>
        <taxon>Hexapoda</taxon>
        <taxon>Insecta</taxon>
        <taxon>Pterygota</taxon>
        <taxon>Neoptera</taxon>
        <taxon>Endopterygota</taxon>
        <taxon>Hymenoptera</taxon>
        <taxon>Apocrita</taxon>
        <taxon>Aculeata</taxon>
        <taxon>Formicoidea</taxon>
        <taxon>Formicidae</taxon>
        <taxon>Ponerinae</taxon>
        <taxon>Ponerini</taxon>
        <taxon>Harpegnathos</taxon>
    </lineage>
</organism>
<dbReference type="EMBL" id="GL445756">
    <property type="protein sequence ID" value="EFN89133.1"/>
    <property type="molecule type" value="Genomic_DNA"/>
</dbReference>
<accession>E2B597</accession>
<dbReference type="AlphaFoldDB" id="E2B597"/>
<evidence type="ECO:0000313" key="1">
    <source>
        <dbReference type="EMBL" id="EFN89133.1"/>
    </source>
</evidence>
<dbReference type="Proteomes" id="UP000008237">
    <property type="component" value="Unassembled WGS sequence"/>
</dbReference>
<name>E2B597_HARSA</name>
<evidence type="ECO:0000313" key="2">
    <source>
        <dbReference type="Proteomes" id="UP000008237"/>
    </source>
</evidence>
<sequence length="174" mass="20215">MRFARNLVIARNDALDTHGVVWTYNGEFLRETREDLCMKLNRSITAGVFTDLCFNSAIAWSDFPYFSIRIPHNKFYIMNPKRLHAECRNRQYTYTCPDLRGIDRVRIVGGDREISEVEAEETARAMLPICKRKLTPITAITLGRIILTDRYQNIAFCDRSSIAAKTIRLRVYCL</sequence>
<keyword evidence="2" id="KW-1185">Reference proteome</keyword>
<proteinExistence type="predicted"/>
<dbReference type="InParanoid" id="E2B597"/>
<reference evidence="1 2" key="1">
    <citation type="journal article" date="2010" name="Science">
        <title>Genomic comparison of the ants Camponotus floridanus and Harpegnathos saltator.</title>
        <authorList>
            <person name="Bonasio R."/>
            <person name="Zhang G."/>
            <person name="Ye C."/>
            <person name="Mutti N.S."/>
            <person name="Fang X."/>
            <person name="Qin N."/>
            <person name="Donahue G."/>
            <person name="Yang P."/>
            <person name="Li Q."/>
            <person name="Li C."/>
            <person name="Zhang P."/>
            <person name="Huang Z."/>
            <person name="Berger S.L."/>
            <person name="Reinberg D."/>
            <person name="Wang J."/>
            <person name="Liebig J."/>
        </authorList>
    </citation>
    <scope>NUCLEOTIDE SEQUENCE [LARGE SCALE GENOMIC DNA]</scope>
    <source>
        <strain evidence="1 2">R22 G/1</strain>
    </source>
</reference>
<gene>
    <name evidence="1" type="ORF">EAI_07411</name>
</gene>